<keyword evidence="1" id="KW-1133">Transmembrane helix</keyword>
<dbReference type="AlphaFoldDB" id="A0A9R1X773"/>
<sequence length="116" mass="13385">MVSSSSGYCNIHSQRRGNKEKQSRSATCCLMFHLRLSNLSPLITGISFSFILLLISLNFGCDFECHWRTTDYTDYQPPWRTADLHSRFWEPPGNVSSFVSLLSLIKLITDVELFFR</sequence>
<keyword evidence="1" id="KW-0472">Membrane</keyword>
<name>A0A9R1X773_LACSA</name>
<reference evidence="2 3" key="1">
    <citation type="journal article" date="2017" name="Nat. Commun.">
        <title>Genome assembly with in vitro proximity ligation data and whole-genome triplication in lettuce.</title>
        <authorList>
            <person name="Reyes-Chin-Wo S."/>
            <person name="Wang Z."/>
            <person name="Yang X."/>
            <person name="Kozik A."/>
            <person name="Arikit S."/>
            <person name="Song C."/>
            <person name="Xia L."/>
            <person name="Froenicke L."/>
            <person name="Lavelle D.O."/>
            <person name="Truco M.J."/>
            <person name="Xia R."/>
            <person name="Zhu S."/>
            <person name="Xu C."/>
            <person name="Xu H."/>
            <person name="Xu X."/>
            <person name="Cox K."/>
            <person name="Korf I."/>
            <person name="Meyers B.C."/>
            <person name="Michelmore R.W."/>
        </authorList>
    </citation>
    <scope>NUCLEOTIDE SEQUENCE [LARGE SCALE GENOMIC DNA]</scope>
    <source>
        <strain evidence="3">cv. Salinas</strain>
        <tissue evidence="2">Seedlings</tissue>
    </source>
</reference>
<protein>
    <submittedName>
        <fullName evidence="2">Uncharacterized protein</fullName>
    </submittedName>
</protein>
<comment type="caution">
    <text evidence="2">The sequence shown here is derived from an EMBL/GenBank/DDBJ whole genome shotgun (WGS) entry which is preliminary data.</text>
</comment>
<accession>A0A9R1X773</accession>
<gene>
    <name evidence="2" type="ORF">LSAT_V11C500275910</name>
</gene>
<proteinExistence type="predicted"/>
<dbReference type="Proteomes" id="UP000235145">
    <property type="component" value="Unassembled WGS sequence"/>
</dbReference>
<keyword evidence="3" id="KW-1185">Reference proteome</keyword>
<evidence type="ECO:0000256" key="1">
    <source>
        <dbReference type="SAM" id="Phobius"/>
    </source>
</evidence>
<evidence type="ECO:0000313" key="3">
    <source>
        <dbReference type="Proteomes" id="UP000235145"/>
    </source>
</evidence>
<organism evidence="2 3">
    <name type="scientific">Lactuca sativa</name>
    <name type="common">Garden lettuce</name>
    <dbReference type="NCBI Taxonomy" id="4236"/>
    <lineage>
        <taxon>Eukaryota</taxon>
        <taxon>Viridiplantae</taxon>
        <taxon>Streptophyta</taxon>
        <taxon>Embryophyta</taxon>
        <taxon>Tracheophyta</taxon>
        <taxon>Spermatophyta</taxon>
        <taxon>Magnoliopsida</taxon>
        <taxon>eudicotyledons</taxon>
        <taxon>Gunneridae</taxon>
        <taxon>Pentapetalae</taxon>
        <taxon>asterids</taxon>
        <taxon>campanulids</taxon>
        <taxon>Asterales</taxon>
        <taxon>Asteraceae</taxon>
        <taxon>Cichorioideae</taxon>
        <taxon>Cichorieae</taxon>
        <taxon>Lactucinae</taxon>
        <taxon>Lactuca</taxon>
    </lineage>
</organism>
<evidence type="ECO:0000313" key="2">
    <source>
        <dbReference type="EMBL" id="KAJ0203380.1"/>
    </source>
</evidence>
<keyword evidence="1" id="KW-0812">Transmembrane</keyword>
<dbReference type="EMBL" id="NBSK02000005">
    <property type="protein sequence ID" value="KAJ0203380.1"/>
    <property type="molecule type" value="Genomic_DNA"/>
</dbReference>
<feature type="transmembrane region" description="Helical" evidence="1">
    <location>
        <begin position="39"/>
        <end position="59"/>
    </location>
</feature>